<evidence type="ECO:0000256" key="1">
    <source>
        <dbReference type="SAM" id="MobiDB-lite"/>
    </source>
</evidence>
<organism evidence="2 3">
    <name type="scientific">Laodelphax striatellus</name>
    <name type="common">Small brown planthopper</name>
    <name type="synonym">Delphax striatella</name>
    <dbReference type="NCBI Taxonomy" id="195883"/>
    <lineage>
        <taxon>Eukaryota</taxon>
        <taxon>Metazoa</taxon>
        <taxon>Ecdysozoa</taxon>
        <taxon>Arthropoda</taxon>
        <taxon>Hexapoda</taxon>
        <taxon>Insecta</taxon>
        <taxon>Pterygota</taxon>
        <taxon>Neoptera</taxon>
        <taxon>Paraneoptera</taxon>
        <taxon>Hemiptera</taxon>
        <taxon>Auchenorrhyncha</taxon>
        <taxon>Fulgoroidea</taxon>
        <taxon>Delphacidae</taxon>
        <taxon>Criomorphinae</taxon>
        <taxon>Laodelphax</taxon>
    </lineage>
</organism>
<dbReference type="InParanoid" id="A0A482XK68"/>
<reference evidence="2 3" key="1">
    <citation type="journal article" date="2017" name="Gigascience">
        <title>Genome sequence of the small brown planthopper, Laodelphax striatellus.</title>
        <authorList>
            <person name="Zhu J."/>
            <person name="Jiang F."/>
            <person name="Wang X."/>
            <person name="Yang P."/>
            <person name="Bao Y."/>
            <person name="Zhao W."/>
            <person name="Wang W."/>
            <person name="Lu H."/>
            <person name="Wang Q."/>
            <person name="Cui N."/>
            <person name="Li J."/>
            <person name="Chen X."/>
            <person name="Luo L."/>
            <person name="Yu J."/>
            <person name="Kang L."/>
            <person name="Cui F."/>
        </authorList>
    </citation>
    <scope>NUCLEOTIDE SEQUENCE [LARGE SCALE GENOMIC DNA]</scope>
    <source>
        <strain evidence="2">Lst14</strain>
    </source>
</reference>
<dbReference type="SMR" id="A0A482XK68"/>
<comment type="caution">
    <text evidence="2">The sequence shown here is derived from an EMBL/GenBank/DDBJ whole genome shotgun (WGS) entry which is preliminary data.</text>
</comment>
<dbReference type="Proteomes" id="UP000291343">
    <property type="component" value="Unassembled WGS sequence"/>
</dbReference>
<evidence type="ECO:0000313" key="3">
    <source>
        <dbReference type="Proteomes" id="UP000291343"/>
    </source>
</evidence>
<dbReference type="AlphaFoldDB" id="A0A482XK68"/>
<name>A0A482XK68_LAOST</name>
<protein>
    <submittedName>
        <fullName evidence="2">Uncharacterized protein</fullName>
    </submittedName>
</protein>
<feature type="region of interest" description="Disordered" evidence="1">
    <location>
        <begin position="1"/>
        <end position="34"/>
    </location>
</feature>
<evidence type="ECO:0000313" key="2">
    <source>
        <dbReference type="EMBL" id="RZF46057.1"/>
    </source>
</evidence>
<keyword evidence="3" id="KW-1185">Reference proteome</keyword>
<accession>A0A482XK68</accession>
<proteinExistence type="predicted"/>
<sequence>MTSNSPVAITSEPKGKAGPGCTSKVDSSKRRGKAIKNLEQSIKQLERDSKTLRDEKDLTFAQAYLVKASEQLEPHV</sequence>
<dbReference type="EMBL" id="QKKF02007188">
    <property type="protein sequence ID" value="RZF46057.1"/>
    <property type="molecule type" value="Genomic_DNA"/>
</dbReference>
<gene>
    <name evidence="2" type="ORF">LSTR_LSTR004770</name>
</gene>